<accession>A0ACB6SAN2</accession>
<evidence type="ECO:0000313" key="2">
    <source>
        <dbReference type="Proteomes" id="UP000799754"/>
    </source>
</evidence>
<organism evidence="1 2">
    <name type="scientific">Macroventuria anomochaeta</name>
    <dbReference type="NCBI Taxonomy" id="301207"/>
    <lineage>
        <taxon>Eukaryota</taxon>
        <taxon>Fungi</taxon>
        <taxon>Dikarya</taxon>
        <taxon>Ascomycota</taxon>
        <taxon>Pezizomycotina</taxon>
        <taxon>Dothideomycetes</taxon>
        <taxon>Pleosporomycetidae</taxon>
        <taxon>Pleosporales</taxon>
        <taxon>Pleosporineae</taxon>
        <taxon>Didymellaceae</taxon>
        <taxon>Macroventuria</taxon>
    </lineage>
</organism>
<gene>
    <name evidence="1" type="ORF">BU25DRAFT_184798</name>
</gene>
<evidence type="ECO:0000313" key="1">
    <source>
        <dbReference type="EMBL" id="KAF2631350.1"/>
    </source>
</evidence>
<dbReference type="Proteomes" id="UP000799754">
    <property type="component" value="Unassembled WGS sequence"/>
</dbReference>
<proteinExistence type="predicted"/>
<keyword evidence="2" id="KW-1185">Reference proteome</keyword>
<comment type="caution">
    <text evidence="1">The sequence shown here is derived from an EMBL/GenBank/DDBJ whole genome shotgun (WGS) entry which is preliminary data.</text>
</comment>
<reference evidence="1" key="1">
    <citation type="journal article" date="2020" name="Stud. Mycol.">
        <title>101 Dothideomycetes genomes: a test case for predicting lifestyles and emergence of pathogens.</title>
        <authorList>
            <person name="Haridas S."/>
            <person name="Albert R."/>
            <person name="Binder M."/>
            <person name="Bloem J."/>
            <person name="Labutti K."/>
            <person name="Salamov A."/>
            <person name="Andreopoulos B."/>
            <person name="Baker S."/>
            <person name="Barry K."/>
            <person name="Bills G."/>
            <person name="Bluhm B."/>
            <person name="Cannon C."/>
            <person name="Castanera R."/>
            <person name="Culley D."/>
            <person name="Daum C."/>
            <person name="Ezra D."/>
            <person name="Gonzalez J."/>
            <person name="Henrissat B."/>
            <person name="Kuo A."/>
            <person name="Liang C."/>
            <person name="Lipzen A."/>
            <person name="Lutzoni F."/>
            <person name="Magnuson J."/>
            <person name="Mondo S."/>
            <person name="Nolan M."/>
            <person name="Ohm R."/>
            <person name="Pangilinan J."/>
            <person name="Park H.-J."/>
            <person name="Ramirez L."/>
            <person name="Alfaro M."/>
            <person name="Sun H."/>
            <person name="Tritt A."/>
            <person name="Yoshinaga Y."/>
            <person name="Zwiers L.-H."/>
            <person name="Turgeon B."/>
            <person name="Goodwin S."/>
            <person name="Spatafora J."/>
            <person name="Crous P."/>
            <person name="Grigoriev I."/>
        </authorList>
    </citation>
    <scope>NUCLEOTIDE SEQUENCE</scope>
    <source>
        <strain evidence="1">CBS 525.71</strain>
    </source>
</reference>
<protein>
    <submittedName>
        <fullName evidence="1">Uncharacterized protein</fullName>
    </submittedName>
</protein>
<name>A0ACB6SAN2_9PLEO</name>
<sequence>MRGVKLGISTCIMTMFGKSPWQLRMFADGLEDGRSVADLAARNQEKRMWLEVGVVARTFPPRWRTPFRSLTTSVSRSLVLRHALFTALCRLTKTHERIVYVNKRAITVAVDMQAVCQGCWCDAVEIEGGKIALSGCASRRSGLPKFKYSSS</sequence>
<dbReference type="EMBL" id="MU006704">
    <property type="protein sequence ID" value="KAF2631350.1"/>
    <property type="molecule type" value="Genomic_DNA"/>
</dbReference>